<dbReference type="AlphaFoldDB" id="A0A2A2H8D3"/>
<dbReference type="EMBL" id="LMVM01000003">
    <property type="protein sequence ID" value="PAV05605.1"/>
    <property type="molecule type" value="Genomic_DNA"/>
</dbReference>
<organism evidence="1 2">
    <name type="scientific">Methanobacterium bryantii</name>
    <dbReference type="NCBI Taxonomy" id="2161"/>
    <lineage>
        <taxon>Archaea</taxon>
        <taxon>Methanobacteriati</taxon>
        <taxon>Methanobacteriota</taxon>
        <taxon>Methanomada group</taxon>
        <taxon>Methanobacteria</taxon>
        <taxon>Methanobacteriales</taxon>
        <taxon>Methanobacteriaceae</taxon>
        <taxon>Methanobacterium</taxon>
    </lineage>
</organism>
<evidence type="ECO:0000313" key="1">
    <source>
        <dbReference type="EMBL" id="PAV05605.1"/>
    </source>
</evidence>
<dbReference type="InterPro" id="IPR020075">
    <property type="entry name" value="Uncharacterised_AF2234"/>
</dbReference>
<proteinExistence type="predicted"/>
<gene>
    <name evidence="1" type="ORF">ASJ80_08840</name>
</gene>
<protein>
    <recommendedName>
        <fullName evidence="3">DUF2769 domain-containing protein</fullName>
    </recommendedName>
</protein>
<name>A0A2A2H8D3_METBR</name>
<dbReference type="Pfam" id="PF10967">
    <property type="entry name" value="DUF2769"/>
    <property type="match status" value="1"/>
</dbReference>
<comment type="caution">
    <text evidence="1">The sequence shown here is derived from an EMBL/GenBank/DDBJ whole genome shotgun (WGS) entry which is preliminary data.</text>
</comment>
<keyword evidence="2" id="KW-1185">Reference proteome</keyword>
<dbReference type="RefSeq" id="WP_069585700.1">
    <property type="nucleotide sequence ID" value="NZ_LMVM01000003.1"/>
</dbReference>
<evidence type="ECO:0000313" key="2">
    <source>
        <dbReference type="Proteomes" id="UP000217784"/>
    </source>
</evidence>
<dbReference type="Proteomes" id="UP000217784">
    <property type="component" value="Unassembled WGS sequence"/>
</dbReference>
<reference evidence="1 2" key="1">
    <citation type="journal article" date="2017" name="BMC Genomics">
        <title>Genomic analysis of methanogenic archaea reveals a shift towards energy conservation.</title>
        <authorList>
            <person name="Gilmore S.P."/>
            <person name="Henske J.K."/>
            <person name="Sexton J.A."/>
            <person name="Solomon K.V."/>
            <person name="Seppala S."/>
            <person name="Yoo J.I."/>
            <person name="Huyett L.M."/>
            <person name="Pressman A."/>
            <person name="Cogan J.Z."/>
            <person name="Kivenson V."/>
            <person name="Peng X."/>
            <person name="Tan Y."/>
            <person name="Valentine D.L."/>
            <person name="O'Malley M.A."/>
        </authorList>
    </citation>
    <scope>NUCLEOTIDE SEQUENCE [LARGE SCALE GENOMIC DNA]</scope>
    <source>
        <strain evidence="1 2">M.o.H.</strain>
    </source>
</reference>
<evidence type="ECO:0008006" key="3">
    <source>
        <dbReference type="Google" id="ProtNLM"/>
    </source>
</evidence>
<accession>A0A2A2H8D3</accession>
<sequence length="104" mass="11943">MSKVEFSVMNIKRCLCPQCPVQSESVCAEGKWRIMQEIAWASESGMYFEADRVPGMYCSTGKALCKDINLKKMCICEKCPVWKENNLKNVEPKLYFCQKGESKK</sequence>
<dbReference type="OrthoDB" id="71341at2157"/>